<proteinExistence type="predicted"/>
<dbReference type="AlphaFoldDB" id="A0A1X7T637"/>
<dbReference type="EnsemblMetazoa" id="Aqu2.1.09947_001">
    <property type="protein sequence ID" value="Aqu2.1.09947_001"/>
    <property type="gene ID" value="Aqu2.1.09947"/>
</dbReference>
<protein>
    <submittedName>
        <fullName evidence="1">Uncharacterized protein</fullName>
    </submittedName>
</protein>
<dbReference type="OrthoDB" id="567787at2759"/>
<evidence type="ECO:0000313" key="1">
    <source>
        <dbReference type="EnsemblMetazoa" id="Aqu2.1.09947_001"/>
    </source>
</evidence>
<reference evidence="1" key="1">
    <citation type="submission" date="2017-05" db="UniProtKB">
        <authorList>
            <consortium name="EnsemblMetazoa"/>
        </authorList>
    </citation>
    <scope>IDENTIFICATION</scope>
</reference>
<dbReference type="InParanoid" id="A0A1X7T637"/>
<name>A0A1X7T637_AMPQE</name>
<sequence length="83" mass="9285">MLYQSCTFILTYTVTHKDLKQHHGEKNGPTTNDTGEQSMEDIELMMIKKLMKDRKGLRCAHVMAPVLLAGTPVITDHDGDGKV</sequence>
<organism evidence="1">
    <name type="scientific">Amphimedon queenslandica</name>
    <name type="common">Sponge</name>
    <dbReference type="NCBI Taxonomy" id="400682"/>
    <lineage>
        <taxon>Eukaryota</taxon>
        <taxon>Metazoa</taxon>
        <taxon>Porifera</taxon>
        <taxon>Demospongiae</taxon>
        <taxon>Heteroscleromorpha</taxon>
        <taxon>Haplosclerida</taxon>
        <taxon>Niphatidae</taxon>
        <taxon>Amphimedon</taxon>
    </lineage>
</organism>
<accession>A0A1X7T637</accession>